<reference evidence="10" key="1">
    <citation type="submission" date="2017-06" db="EMBL/GenBank/DDBJ databases">
        <title>Complete genome sequence of Capnocytophaga sp. KCOM 1579 (=ChDC OS43) isolated from a human refractory periapical abscess lesion.</title>
        <authorList>
            <person name="Kook J.-K."/>
            <person name="Park S.-N."/>
            <person name="Lim Y.K."/>
            <person name="Roh H."/>
        </authorList>
    </citation>
    <scope>NUCLEOTIDE SEQUENCE [LARGE SCALE GENOMIC DNA]</scope>
    <source>
        <strain evidence="10">ChDC OS43</strain>
    </source>
</reference>
<dbReference type="PANTHER" id="PTHR32432:SF4">
    <property type="entry name" value="CELL DIVISION PROTEIN FTSA"/>
    <property type="match status" value="1"/>
</dbReference>
<evidence type="ECO:0000256" key="3">
    <source>
        <dbReference type="ARBA" id="ARBA00023136"/>
    </source>
</evidence>
<dbReference type="KEGG" id="capn:CBG49_13145"/>
<evidence type="ECO:0000256" key="5">
    <source>
        <dbReference type="HAMAP-Rule" id="MF_02033"/>
    </source>
</evidence>
<comment type="similarity">
    <text evidence="5 6">Belongs to the FtsA/MreB family.</text>
</comment>
<evidence type="ECO:0000259" key="8">
    <source>
        <dbReference type="SMART" id="SM00842"/>
    </source>
</evidence>
<dbReference type="RefSeq" id="WP_088594828.1">
    <property type="nucleotide sequence ID" value="NZ_CP022022.1"/>
</dbReference>
<feature type="coiled-coil region" evidence="7">
    <location>
        <begin position="382"/>
        <end position="413"/>
    </location>
</feature>
<dbReference type="PIRSF" id="PIRSF003101">
    <property type="entry name" value="FtsA"/>
    <property type="match status" value="1"/>
</dbReference>
<proteinExistence type="inferred from homology"/>
<dbReference type="GO" id="GO:0009898">
    <property type="term" value="C:cytoplasmic side of plasma membrane"/>
    <property type="evidence" value="ECO:0007669"/>
    <property type="project" value="UniProtKB-UniRule"/>
</dbReference>
<keyword evidence="7" id="KW-0175">Coiled coil</keyword>
<dbReference type="Pfam" id="PF14450">
    <property type="entry name" value="FtsA"/>
    <property type="match status" value="1"/>
</dbReference>
<comment type="subcellular location">
    <subcellularLocation>
        <location evidence="5">Cell membrane</location>
        <topology evidence="5">Peripheral membrane protein</topology>
        <orientation evidence="5">Cytoplasmic side</orientation>
    </subcellularLocation>
    <text evidence="5">Localizes to the Z ring in an FtsZ-dependent manner. Targeted to the membrane through a conserved C-terminal amphipathic helix.</text>
</comment>
<dbReference type="InterPro" id="IPR050696">
    <property type="entry name" value="FtsA/MreB"/>
</dbReference>
<organism evidence="9 10">
    <name type="scientific">Capnocytophaga endodontalis</name>
    <dbReference type="NCBI Taxonomy" id="2708117"/>
    <lineage>
        <taxon>Bacteria</taxon>
        <taxon>Pseudomonadati</taxon>
        <taxon>Bacteroidota</taxon>
        <taxon>Flavobacteriia</taxon>
        <taxon>Flavobacteriales</taxon>
        <taxon>Flavobacteriaceae</taxon>
        <taxon>Capnocytophaga</taxon>
    </lineage>
</organism>
<keyword evidence="10" id="KW-1185">Reference proteome</keyword>
<name>A0A1Z4BRM8_9FLAO</name>
<dbReference type="GO" id="GO:0043093">
    <property type="term" value="P:FtsZ-dependent cytokinesis"/>
    <property type="evidence" value="ECO:0007669"/>
    <property type="project" value="UniProtKB-UniRule"/>
</dbReference>
<gene>
    <name evidence="5 9" type="primary">ftsA</name>
    <name evidence="9" type="ORF">CBG49_13145</name>
</gene>
<dbReference type="NCBIfam" id="TIGR01174">
    <property type="entry name" value="ftsA"/>
    <property type="match status" value="1"/>
</dbReference>
<protein>
    <recommendedName>
        <fullName evidence="5 6">Cell division protein FtsA</fullName>
    </recommendedName>
</protein>
<dbReference type="PANTHER" id="PTHR32432">
    <property type="entry name" value="CELL DIVISION PROTEIN FTSA-RELATED"/>
    <property type="match status" value="1"/>
</dbReference>
<dbReference type="InterPro" id="IPR043129">
    <property type="entry name" value="ATPase_NBD"/>
</dbReference>
<keyword evidence="1 5" id="KW-1003">Cell membrane</keyword>
<dbReference type="Proteomes" id="UP000197007">
    <property type="component" value="Chromosome"/>
</dbReference>
<evidence type="ECO:0000256" key="6">
    <source>
        <dbReference type="PIRNR" id="PIRNR003101"/>
    </source>
</evidence>
<dbReference type="HAMAP" id="MF_02033">
    <property type="entry name" value="FtsA"/>
    <property type="match status" value="1"/>
</dbReference>
<dbReference type="AlphaFoldDB" id="A0A1Z4BRM8"/>
<dbReference type="InterPro" id="IPR020823">
    <property type="entry name" value="Cell_div_FtsA"/>
</dbReference>
<keyword evidence="4 5" id="KW-0131">Cell cycle</keyword>
<dbReference type="Gene3D" id="3.30.420.40">
    <property type="match status" value="2"/>
</dbReference>
<evidence type="ECO:0000256" key="1">
    <source>
        <dbReference type="ARBA" id="ARBA00022475"/>
    </source>
</evidence>
<comment type="subunit">
    <text evidence="5">Self-interacts. Interacts with FtsZ.</text>
</comment>
<evidence type="ECO:0000256" key="4">
    <source>
        <dbReference type="ARBA" id="ARBA00023306"/>
    </source>
</evidence>
<dbReference type="SMART" id="SM00842">
    <property type="entry name" value="FtsA"/>
    <property type="match status" value="1"/>
</dbReference>
<dbReference type="SUPFAM" id="SSF53067">
    <property type="entry name" value="Actin-like ATPase domain"/>
    <property type="match status" value="2"/>
</dbReference>
<dbReference type="GO" id="GO:0032153">
    <property type="term" value="C:cell division site"/>
    <property type="evidence" value="ECO:0007669"/>
    <property type="project" value="UniProtKB-UniRule"/>
</dbReference>
<dbReference type="InterPro" id="IPR003494">
    <property type="entry name" value="SHS2_FtsA"/>
</dbReference>
<evidence type="ECO:0000313" key="9">
    <source>
        <dbReference type="EMBL" id="ASF43955.1"/>
    </source>
</evidence>
<sequence length="479" mass="52356">MKYKKYYVGLDIGTTKIVAMVGAKNEYGKIQILGYGQAKSEGINKGVVNNIAQTTQSIMDAVQDAKEKTGLEIENVVAGIAGQNIISRSHSDYISRKDPDKLIDFEDLEELKKQVYNITLSPGQKIIHALPQDYKVDNNPDVKEPIGMMGSRLDATFHLVIGQINAIKGISRCVEMANLKPIGLTLEPIASASAVLSDEEKDAGVVLVDIGGGTTDVAIFKDGIIRHTAVVPLGGNVITEDIKEGCGILARQAEMLKVQYGSAWPGENRDNEIVSIPGIKGKEPREISLKNLSKIIHARVSEIINLVFNVIKSYGHEEPKKKLIAGIVLTGGGSQLKHIVQLVEYITGMDTRIGYPDEHLAGNSDNRLTSPIYATAIGLVMSAIENEAEEQFKKRLEELKAQEANEASQNQNTEPLFQETPIEPVPKNLTVVGNTITSTQEVLQPVGDDEEETPKTSESFWGKFNKFISKYIGETDDDE</sequence>
<comment type="function">
    <text evidence="5 6">Cell division protein that is involved in the assembly of the Z ring. May serve as a membrane anchor for the Z ring.</text>
</comment>
<evidence type="ECO:0000313" key="10">
    <source>
        <dbReference type="Proteomes" id="UP000197007"/>
    </source>
</evidence>
<keyword evidence="2 5" id="KW-0132">Cell division</keyword>
<evidence type="ECO:0000256" key="2">
    <source>
        <dbReference type="ARBA" id="ARBA00022618"/>
    </source>
</evidence>
<accession>A0A1Z4BRM8</accession>
<dbReference type="CDD" id="cd24048">
    <property type="entry name" value="ASKHA_NBD_FtsA"/>
    <property type="match status" value="1"/>
</dbReference>
<evidence type="ECO:0000256" key="7">
    <source>
        <dbReference type="SAM" id="Coils"/>
    </source>
</evidence>
<dbReference type="EMBL" id="CP022022">
    <property type="protein sequence ID" value="ASF43955.1"/>
    <property type="molecule type" value="Genomic_DNA"/>
</dbReference>
<dbReference type="Pfam" id="PF02491">
    <property type="entry name" value="SHS2_FTSA"/>
    <property type="match status" value="1"/>
</dbReference>
<keyword evidence="3 5" id="KW-0472">Membrane</keyword>
<feature type="domain" description="SHS2" evidence="8">
    <location>
        <begin position="7"/>
        <end position="195"/>
    </location>
</feature>
<dbReference type="Gene3D" id="3.30.1490.110">
    <property type="match status" value="1"/>
</dbReference>